<dbReference type="PROSITE" id="PS50977">
    <property type="entry name" value="HTH_TETR_2"/>
    <property type="match status" value="1"/>
</dbReference>
<evidence type="ECO:0000256" key="3">
    <source>
        <dbReference type="ARBA" id="ARBA00023125"/>
    </source>
</evidence>
<dbReference type="PANTHER" id="PTHR30055:SF234">
    <property type="entry name" value="HTH-TYPE TRANSCRIPTIONAL REGULATOR BETI"/>
    <property type="match status" value="1"/>
</dbReference>
<keyword evidence="4" id="KW-0804">Transcription</keyword>
<evidence type="ECO:0000313" key="9">
    <source>
        <dbReference type="Proteomes" id="UP000638648"/>
    </source>
</evidence>
<keyword evidence="9" id="KW-1185">Reference proteome</keyword>
<dbReference type="InterPro" id="IPR009057">
    <property type="entry name" value="Homeodomain-like_sf"/>
</dbReference>
<evidence type="ECO:0000256" key="2">
    <source>
        <dbReference type="ARBA" id="ARBA00023015"/>
    </source>
</evidence>
<name>A0A927MUG0_9ACTN</name>
<dbReference type="Pfam" id="PF13977">
    <property type="entry name" value="TetR_C_6"/>
    <property type="match status" value="1"/>
</dbReference>
<protein>
    <submittedName>
        <fullName evidence="8">AcrR family transcriptional regulator</fullName>
    </submittedName>
</protein>
<dbReference type="InterPro" id="IPR001647">
    <property type="entry name" value="HTH_TetR"/>
</dbReference>
<dbReference type="InterPro" id="IPR050109">
    <property type="entry name" value="HTH-type_TetR-like_transc_reg"/>
</dbReference>
<evidence type="ECO:0000256" key="5">
    <source>
        <dbReference type="PROSITE-ProRule" id="PRU00335"/>
    </source>
</evidence>
<dbReference type="Pfam" id="PF00440">
    <property type="entry name" value="TetR_N"/>
    <property type="match status" value="1"/>
</dbReference>
<reference evidence="8" key="1">
    <citation type="submission" date="2020-10" db="EMBL/GenBank/DDBJ databases">
        <title>Sequencing the genomes of 1000 actinobacteria strains.</title>
        <authorList>
            <person name="Klenk H.-P."/>
        </authorList>
    </citation>
    <scope>NUCLEOTIDE SEQUENCE</scope>
    <source>
        <strain evidence="8">DSM 45354</strain>
    </source>
</reference>
<organism evidence="8 9">
    <name type="scientific">Actinopolymorpha pittospori</name>
    <dbReference type="NCBI Taxonomy" id="648752"/>
    <lineage>
        <taxon>Bacteria</taxon>
        <taxon>Bacillati</taxon>
        <taxon>Actinomycetota</taxon>
        <taxon>Actinomycetes</taxon>
        <taxon>Propionibacteriales</taxon>
        <taxon>Actinopolymorphaceae</taxon>
        <taxon>Actinopolymorpha</taxon>
    </lineage>
</organism>
<evidence type="ECO:0000256" key="6">
    <source>
        <dbReference type="SAM" id="MobiDB-lite"/>
    </source>
</evidence>
<accession>A0A927MUG0</accession>
<dbReference type="GO" id="GO:0003700">
    <property type="term" value="F:DNA-binding transcription factor activity"/>
    <property type="evidence" value="ECO:0007669"/>
    <property type="project" value="TreeGrafter"/>
</dbReference>
<dbReference type="AlphaFoldDB" id="A0A927MUG0"/>
<keyword evidence="2" id="KW-0805">Transcription regulation</keyword>
<feature type="DNA-binding region" description="H-T-H motif" evidence="5">
    <location>
        <begin position="29"/>
        <end position="48"/>
    </location>
</feature>
<keyword evidence="3 5" id="KW-0238">DNA-binding</keyword>
<dbReference type="SUPFAM" id="SSF48498">
    <property type="entry name" value="Tetracyclin repressor-like, C-terminal domain"/>
    <property type="match status" value="1"/>
</dbReference>
<gene>
    <name evidence="8" type="ORF">HEB94_003963</name>
</gene>
<feature type="region of interest" description="Disordered" evidence="6">
    <location>
        <begin position="196"/>
        <end position="232"/>
    </location>
</feature>
<dbReference type="Proteomes" id="UP000638648">
    <property type="component" value="Unassembled WGS sequence"/>
</dbReference>
<evidence type="ECO:0000256" key="1">
    <source>
        <dbReference type="ARBA" id="ARBA00022491"/>
    </source>
</evidence>
<dbReference type="GO" id="GO:0000976">
    <property type="term" value="F:transcription cis-regulatory region binding"/>
    <property type="evidence" value="ECO:0007669"/>
    <property type="project" value="TreeGrafter"/>
</dbReference>
<dbReference type="SUPFAM" id="SSF46689">
    <property type="entry name" value="Homeodomain-like"/>
    <property type="match status" value="1"/>
</dbReference>
<dbReference type="RefSeq" id="WP_192751109.1">
    <property type="nucleotide sequence ID" value="NZ_BAABJL010000150.1"/>
</dbReference>
<dbReference type="InterPro" id="IPR039538">
    <property type="entry name" value="BetI_C"/>
</dbReference>
<evidence type="ECO:0000313" key="8">
    <source>
        <dbReference type="EMBL" id="MBE1607115.1"/>
    </source>
</evidence>
<dbReference type="EMBL" id="JADBEM010000001">
    <property type="protein sequence ID" value="MBE1607115.1"/>
    <property type="molecule type" value="Genomic_DNA"/>
</dbReference>
<evidence type="ECO:0000259" key="7">
    <source>
        <dbReference type="PROSITE" id="PS50977"/>
    </source>
</evidence>
<proteinExistence type="predicted"/>
<sequence>MSDERERRRQAVLDALLRITRRDGLDAVSLRTVATEAGTSLGFVQRQFRTKDDILEAAFEHSLAHLGTRIERYVAEVEPGLPAREFLQRVAGEILMTDETYVEEARVWIAFLARAVVSPPLRTELGRHYDAGHELIAIVLRLAQQAGQVPADVDPEQEAATLLALVDGLTAHVLIGRLDDEAARRVVATHLDRLCVGEAGPGSTPTSGSTTTATTPSPSRRRSRARPGTTRS</sequence>
<keyword evidence="1" id="KW-0678">Repressor</keyword>
<evidence type="ECO:0000256" key="4">
    <source>
        <dbReference type="ARBA" id="ARBA00023163"/>
    </source>
</evidence>
<dbReference type="Gene3D" id="1.10.357.10">
    <property type="entry name" value="Tetracycline Repressor, domain 2"/>
    <property type="match status" value="1"/>
</dbReference>
<feature type="compositionally biased region" description="Low complexity" evidence="6">
    <location>
        <begin position="201"/>
        <end position="218"/>
    </location>
</feature>
<dbReference type="InterPro" id="IPR036271">
    <property type="entry name" value="Tet_transcr_reg_TetR-rel_C_sf"/>
</dbReference>
<dbReference type="PANTHER" id="PTHR30055">
    <property type="entry name" value="HTH-TYPE TRANSCRIPTIONAL REGULATOR RUTR"/>
    <property type="match status" value="1"/>
</dbReference>
<comment type="caution">
    <text evidence="8">The sequence shown here is derived from an EMBL/GenBank/DDBJ whole genome shotgun (WGS) entry which is preliminary data.</text>
</comment>
<feature type="domain" description="HTH tetR-type" evidence="7">
    <location>
        <begin position="6"/>
        <end position="66"/>
    </location>
</feature>